<comment type="caution">
    <text evidence="2">The sequence shown here is derived from an EMBL/GenBank/DDBJ whole genome shotgun (WGS) entry which is preliminary data.</text>
</comment>
<keyword evidence="3" id="KW-1185">Reference proteome</keyword>
<feature type="signal peptide" evidence="1">
    <location>
        <begin position="1"/>
        <end position="20"/>
    </location>
</feature>
<dbReference type="Proteomes" id="UP000192578">
    <property type="component" value="Unassembled WGS sequence"/>
</dbReference>
<proteinExistence type="predicted"/>
<evidence type="ECO:0000313" key="2">
    <source>
        <dbReference type="EMBL" id="OQV13448.1"/>
    </source>
</evidence>
<name>A0A1W0WE32_HYPEX</name>
<gene>
    <name evidence="2" type="ORF">BV898_12300</name>
</gene>
<dbReference type="OrthoDB" id="10060114at2759"/>
<sequence>MARLPIAVLLLMVLMSVVSAGILDSIKSVLGITSSSTSSAIQQDSSGANLPNYFRIEAELVRMDNVGGIKSTGGSCDTIGQCDPVVYAYLDVLKPTGPFPGSRAVEAFPQVFTIDDVNSPKINTVVSADVCNKELTKATLRVHVMDRNKLFTDSLISDFDCYVGGSVGRNVNDAKWANTGNCVGKFMPDKIKFVFRSRIYRIDPKLCVESANQAPAATTSKSIFG</sequence>
<dbReference type="AlphaFoldDB" id="A0A1W0WE32"/>
<protein>
    <submittedName>
        <fullName evidence="2">Uncharacterized protein</fullName>
    </submittedName>
</protein>
<keyword evidence="1" id="KW-0732">Signal</keyword>
<dbReference type="EMBL" id="MTYJ01000123">
    <property type="protein sequence ID" value="OQV13448.1"/>
    <property type="molecule type" value="Genomic_DNA"/>
</dbReference>
<reference evidence="3" key="1">
    <citation type="submission" date="2017-01" db="EMBL/GenBank/DDBJ databases">
        <title>Comparative genomics of anhydrobiosis in the tardigrade Hypsibius dujardini.</title>
        <authorList>
            <person name="Yoshida Y."/>
            <person name="Koutsovoulos G."/>
            <person name="Laetsch D."/>
            <person name="Stevens L."/>
            <person name="Kumar S."/>
            <person name="Horikawa D."/>
            <person name="Ishino K."/>
            <person name="Komine S."/>
            <person name="Tomita M."/>
            <person name="Blaxter M."/>
            <person name="Arakawa K."/>
        </authorList>
    </citation>
    <scope>NUCLEOTIDE SEQUENCE [LARGE SCALE GENOMIC DNA]</scope>
    <source>
        <strain evidence="3">Z151</strain>
    </source>
</reference>
<feature type="chain" id="PRO_5012031753" evidence="1">
    <location>
        <begin position="21"/>
        <end position="225"/>
    </location>
</feature>
<accession>A0A1W0WE32</accession>
<evidence type="ECO:0000313" key="3">
    <source>
        <dbReference type="Proteomes" id="UP000192578"/>
    </source>
</evidence>
<evidence type="ECO:0000256" key="1">
    <source>
        <dbReference type="SAM" id="SignalP"/>
    </source>
</evidence>
<organism evidence="2 3">
    <name type="scientific">Hypsibius exemplaris</name>
    <name type="common">Freshwater tardigrade</name>
    <dbReference type="NCBI Taxonomy" id="2072580"/>
    <lineage>
        <taxon>Eukaryota</taxon>
        <taxon>Metazoa</taxon>
        <taxon>Ecdysozoa</taxon>
        <taxon>Tardigrada</taxon>
        <taxon>Eutardigrada</taxon>
        <taxon>Parachela</taxon>
        <taxon>Hypsibioidea</taxon>
        <taxon>Hypsibiidae</taxon>
        <taxon>Hypsibius</taxon>
    </lineage>
</organism>